<dbReference type="InterPro" id="IPR039600">
    <property type="entry name" value="TANGO6/Rtp1"/>
</dbReference>
<dbReference type="PANTHER" id="PTHR20959">
    <property type="entry name" value="TRANSPORT AND GOLGI ORGANIZATION PROTEIN 6 FAMILY MEMBER"/>
    <property type="match status" value="1"/>
</dbReference>
<keyword evidence="2" id="KW-0472">Membrane</keyword>
<organism evidence="4">
    <name type="scientific">Oppiella nova</name>
    <dbReference type="NCBI Taxonomy" id="334625"/>
    <lineage>
        <taxon>Eukaryota</taxon>
        <taxon>Metazoa</taxon>
        <taxon>Ecdysozoa</taxon>
        <taxon>Arthropoda</taxon>
        <taxon>Chelicerata</taxon>
        <taxon>Arachnida</taxon>
        <taxon>Acari</taxon>
        <taxon>Acariformes</taxon>
        <taxon>Sarcoptiformes</taxon>
        <taxon>Oribatida</taxon>
        <taxon>Brachypylina</taxon>
        <taxon>Oppioidea</taxon>
        <taxon>Oppiidae</taxon>
        <taxon>Oppiella</taxon>
    </lineage>
</organism>
<accession>A0A7R9LDB1</accession>
<dbReference type="SUPFAM" id="SSF48371">
    <property type="entry name" value="ARM repeat"/>
    <property type="match status" value="1"/>
</dbReference>
<dbReference type="EMBL" id="CAJPVJ010000447">
    <property type="protein sequence ID" value="CAG2162476.1"/>
    <property type="molecule type" value="Genomic_DNA"/>
</dbReference>
<evidence type="ECO:0000259" key="3">
    <source>
        <dbReference type="Pfam" id="PF10363"/>
    </source>
</evidence>
<keyword evidence="2" id="KW-0812">Transmembrane</keyword>
<evidence type="ECO:0000313" key="4">
    <source>
        <dbReference type="EMBL" id="CAD7639588.1"/>
    </source>
</evidence>
<dbReference type="EMBL" id="OC915272">
    <property type="protein sequence ID" value="CAD7639588.1"/>
    <property type="molecule type" value="Genomic_DNA"/>
</dbReference>
<reference evidence="4" key="1">
    <citation type="submission" date="2020-11" db="EMBL/GenBank/DDBJ databases">
        <authorList>
            <person name="Tran Van P."/>
        </authorList>
    </citation>
    <scope>NUCLEOTIDE SEQUENCE</scope>
</reference>
<protein>
    <recommendedName>
        <fullName evidence="3">RNA polymerase II assembly factor Rtp1 C-terminal domain-containing protein</fullName>
    </recommendedName>
</protein>
<dbReference type="OrthoDB" id="39591at2759"/>
<dbReference type="InterPro" id="IPR019451">
    <property type="entry name" value="Rtp1_C1"/>
</dbReference>
<comment type="similarity">
    <text evidence="1">Belongs to the Tango6 family.</text>
</comment>
<keyword evidence="5" id="KW-1185">Reference proteome</keyword>
<keyword evidence="2" id="KW-1133">Transmembrane helix</keyword>
<evidence type="ECO:0000256" key="2">
    <source>
        <dbReference type="SAM" id="Phobius"/>
    </source>
</evidence>
<evidence type="ECO:0000313" key="5">
    <source>
        <dbReference type="Proteomes" id="UP000728032"/>
    </source>
</evidence>
<sequence length="808" mass="91826">MLPILVDKCLVEVNDRKRKPMAAIIVLLLITHILLWTEWQFTAMDNIQEICGDLKTIAKLLSTKEATDPKIFDEIVAKVCRLCEDDMNCRQIYETIEPQMNELIDNQTLDDSSRHRWRIIDTMTRAIILLNQLSDEELISNQNFLTINQHFQRIQHLFLSVGDNSWTLTDHQMITYRFIYSLTTILIKLLNTKSIIGRILLEDCFASLIASLMSVRHDSGSDENMAAIDEELSALLTGFDQTIVIRNLLLLSRCQAIKWSNNEISRSLSKCLIRDLGLISLINAVIDCDQTSERQTTLNQRYQAIGTIVSAMPVLCCSLRQYYEIIGGQVLELMVSANQYHHTIGAIILMSLENRNQKLTQELIINKILDLFLTFKVCVSDGVIGIEFRVSCDWKMTFSPSITASLLTCALIDSIHESVAPILSNFPEKSIKFVINLFERLAAEQSIDGSVADNTGVDIDCHLDVEFAEMKRNSLIMCLQIVEILLKERDKLKNQDVIQLKQLIPTLDVLSKSQHFDEKMRKTAIDVRNRIELYANNGTLSGSDGKLNNDFELAMNEMNDPLMPVRAHALIKLKQLIYAKDRHLLDNRSQLINALKMCLNDSESYIYLSAVNTLSTLAILCTDDVLPVLIQEFSDSDRKVEDRVKVGEVLTRLSKSIGDFGHHYSKQYMSCFLNGLKSGEPAIRISSLSNLGQFCGALRFALKPYIVELMSAVEALLNTDESMEVKRSSVHFLHLMLKGVERDTIEAVAQQLKDIHRLLRDIRHKGPMTVDDILQLHAQLAMDEIDRIYRDLCTPTTSLEKNIKILSL</sequence>
<dbReference type="InterPro" id="IPR016024">
    <property type="entry name" value="ARM-type_fold"/>
</dbReference>
<dbReference type="PANTHER" id="PTHR20959:SF1">
    <property type="entry name" value="TRANSPORT AND GOLGI ORGANIZATION PROTEIN 6 HOMOLOG"/>
    <property type="match status" value="1"/>
</dbReference>
<proteinExistence type="inferred from homology"/>
<dbReference type="InterPro" id="IPR011989">
    <property type="entry name" value="ARM-like"/>
</dbReference>
<evidence type="ECO:0000256" key="1">
    <source>
        <dbReference type="ARBA" id="ARBA00005724"/>
    </source>
</evidence>
<dbReference type="Pfam" id="PF10363">
    <property type="entry name" value="RTP1_C1"/>
    <property type="match status" value="1"/>
</dbReference>
<dbReference type="Proteomes" id="UP000728032">
    <property type="component" value="Unassembled WGS sequence"/>
</dbReference>
<name>A0A7R9LDB1_9ACAR</name>
<dbReference type="GO" id="GO:0009306">
    <property type="term" value="P:protein secretion"/>
    <property type="evidence" value="ECO:0007669"/>
    <property type="project" value="TreeGrafter"/>
</dbReference>
<feature type="transmembrane region" description="Helical" evidence="2">
    <location>
        <begin position="21"/>
        <end position="39"/>
    </location>
</feature>
<dbReference type="Gene3D" id="1.25.10.10">
    <property type="entry name" value="Leucine-rich Repeat Variant"/>
    <property type="match status" value="1"/>
</dbReference>
<feature type="domain" description="RNA polymerase II assembly factor Rtp1 C-terminal" evidence="3">
    <location>
        <begin position="552"/>
        <end position="659"/>
    </location>
</feature>
<dbReference type="AlphaFoldDB" id="A0A7R9LDB1"/>
<gene>
    <name evidence="4" type="ORF">ONB1V03_LOCUS2069</name>
</gene>